<dbReference type="InterPro" id="IPR018209">
    <property type="entry name" value="Pyrv_Knase_AS"/>
</dbReference>
<dbReference type="InterPro" id="IPR015813">
    <property type="entry name" value="Pyrv/PenolPyrv_kinase-like_dom"/>
</dbReference>
<dbReference type="InterPro" id="IPR015806">
    <property type="entry name" value="Pyrv_Knase_insert_dom_sf"/>
</dbReference>
<dbReference type="Pfam" id="PF02887">
    <property type="entry name" value="PK_C"/>
    <property type="match status" value="1"/>
</dbReference>
<dbReference type="NCBIfam" id="NF004886">
    <property type="entry name" value="PRK06247.1"/>
    <property type="match status" value="1"/>
</dbReference>
<dbReference type="GO" id="GO:0005524">
    <property type="term" value="F:ATP binding"/>
    <property type="evidence" value="ECO:0007669"/>
    <property type="project" value="UniProtKB-KW"/>
</dbReference>
<dbReference type="Proteomes" id="UP000324996">
    <property type="component" value="Unassembled WGS sequence"/>
</dbReference>
<reference evidence="17 18" key="1">
    <citation type="submission" date="2019-09" db="EMBL/GenBank/DDBJ databases">
        <title>NBRP : Genome information of microbial organism related human and environment.</title>
        <authorList>
            <person name="Hattori M."/>
            <person name="Oshima K."/>
            <person name="Inaba H."/>
            <person name="Suda W."/>
            <person name="Sakamoto M."/>
            <person name="Iino T."/>
            <person name="Kitahara M."/>
            <person name="Oshida Y."/>
            <person name="Iida T."/>
            <person name="Kudo T."/>
            <person name="Itoh T."/>
            <person name="Ohkuma M."/>
        </authorList>
    </citation>
    <scope>NUCLEOTIDE SEQUENCE [LARGE SCALE GENOMIC DNA]</scope>
    <source>
        <strain evidence="17 18">Q-1</strain>
    </source>
</reference>
<dbReference type="FunFam" id="2.40.33.10:FF:000001">
    <property type="entry name" value="Pyruvate kinase"/>
    <property type="match status" value="1"/>
</dbReference>
<evidence type="ECO:0000313" key="18">
    <source>
        <dbReference type="Proteomes" id="UP000324996"/>
    </source>
</evidence>
<evidence type="ECO:0000256" key="11">
    <source>
        <dbReference type="ARBA" id="ARBA00023152"/>
    </source>
</evidence>
<keyword evidence="6" id="KW-0479">Metal-binding</keyword>
<dbReference type="SUPFAM" id="SSF52935">
    <property type="entry name" value="PK C-terminal domain-like"/>
    <property type="match status" value="1"/>
</dbReference>
<keyword evidence="9" id="KW-0067">ATP-binding</keyword>
<dbReference type="GO" id="GO:0004743">
    <property type="term" value="F:pyruvate kinase activity"/>
    <property type="evidence" value="ECO:0007669"/>
    <property type="project" value="UniProtKB-UniRule"/>
</dbReference>
<evidence type="ECO:0000259" key="15">
    <source>
        <dbReference type="Pfam" id="PF00224"/>
    </source>
</evidence>
<dbReference type="NCBIfam" id="NF004491">
    <property type="entry name" value="PRK05826.1"/>
    <property type="match status" value="1"/>
</dbReference>
<keyword evidence="18" id="KW-1185">Reference proteome</keyword>
<dbReference type="NCBIfam" id="TIGR01064">
    <property type="entry name" value="pyruv_kin"/>
    <property type="match status" value="1"/>
</dbReference>
<gene>
    <name evidence="17" type="ORF">JCM17846_26700</name>
</gene>
<keyword evidence="7" id="KW-0547">Nucleotide-binding</keyword>
<evidence type="ECO:0000256" key="2">
    <source>
        <dbReference type="ARBA" id="ARBA00004997"/>
    </source>
</evidence>
<comment type="similarity">
    <text evidence="3 14">Belongs to the pyruvate kinase family.</text>
</comment>
<evidence type="ECO:0000256" key="7">
    <source>
        <dbReference type="ARBA" id="ARBA00022741"/>
    </source>
</evidence>
<dbReference type="InterPro" id="IPR001697">
    <property type="entry name" value="Pyr_Knase"/>
</dbReference>
<dbReference type="SUPFAM" id="SSF50800">
    <property type="entry name" value="PK beta-barrel domain-like"/>
    <property type="match status" value="1"/>
</dbReference>
<comment type="catalytic activity">
    <reaction evidence="14">
        <text>pyruvate + ATP = phosphoenolpyruvate + ADP + H(+)</text>
        <dbReference type="Rhea" id="RHEA:18157"/>
        <dbReference type="ChEBI" id="CHEBI:15361"/>
        <dbReference type="ChEBI" id="CHEBI:15378"/>
        <dbReference type="ChEBI" id="CHEBI:30616"/>
        <dbReference type="ChEBI" id="CHEBI:58702"/>
        <dbReference type="ChEBI" id="CHEBI:456216"/>
        <dbReference type="EC" id="2.7.1.40"/>
    </reaction>
</comment>
<dbReference type="SUPFAM" id="SSF51621">
    <property type="entry name" value="Phosphoenolpyruvate/pyruvate domain"/>
    <property type="match status" value="1"/>
</dbReference>
<evidence type="ECO:0000259" key="16">
    <source>
        <dbReference type="Pfam" id="PF02887"/>
    </source>
</evidence>
<name>A0A5A7NA67_9PROT</name>
<keyword evidence="5 14" id="KW-0808">Transferase</keyword>
<organism evidence="17 18">
    <name type="scientific">Iodidimonas nitroreducens</name>
    <dbReference type="NCBI Taxonomy" id="1236968"/>
    <lineage>
        <taxon>Bacteria</taxon>
        <taxon>Pseudomonadati</taxon>
        <taxon>Pseudomonadota</taxon>
        <taxon>Alphaproteobacteria</taxon>
        <taxon>Iodidimonadales</taxon>
        <taxon>Iodidimonadaceae</taxon>
        <taxon>Iodidimonas</taxon>
    </lineage>
</organism>
<dbReference type="InterPro" id="IPR040442">
    <property type="entry name" value="Pyrv_kinase-like_dom_sf"/>
</dbReference>
<evidence type="ECO:0000256" key="5">
    <source>
        <dbReference type="ARBA" id="ARBA00022679"/>
    </source>
</evidence>
<dbReference type="PANTHER" id="PTHR11817">
    <property type="entry name" value="PYRUVATE KINASE"/>
    <property type="match status" value="1"/>
</dbReference>
<dbReference type="InterPro" id="IPR015795">
    <property type="entry name" value="Pyrv_Knase_C"/>
</dbReference>
<keyword evidence="12 17" id="KW-0670">Pyruvate</keyword>
<evidence type="ECO:0000256" key="4">
    <source>
        <dbReference type="ARBA" id="ARBA00012142"/>
    </source>
</evidence>
<dbReference type="InterPro" id="IPR015793">
    <property type="entry name" value="Pyrv_Knase_brl"/>
</dbReference>
<evidence type="ECO:0000256" key="13">
    <source>
        <dbReference type="NCBIfam" id="TIGR01064"/>
    </source>
</evidence>
<dbReference type="PROSITE" id="PS00110">
    <property type="entry name" value="PYRUVATE_KINASE"/>
    <property type="match status" value="1"/>
</dbReference>
<dbReference type="EC" id="2.7.1.40" evidence="4 13"/>
<accession>A0A5A7NA67</accession>
<protein>
    <recommendedName>
        <fullName evidence="4 13">Pyruvate kinase</fullName>
        <ecNumber evidence="4 13">2.7.1.40</ecNumber>
    </recommendedName>
</protein>
<keyword evidence="11 14" id="KW-0324">Glycolysis</keyword>
<evidence type="ECO:0000256" key="3">
    <source>
        <dbReference type="ARBA" id="ARBA00008663"/>
    </source>
</evidence>
<dbReference type="AlphaFoldDB" id="A0A5A7NA67"/>
<evidence type="ECO:0000256" key="8">
    <source>
        <dbReference type="ARBA" id="ARBA00022777"/>
    </source>
</evidence>
<dbReference type="InterPro" id="IPR011037">
    <property type="entry name" value="Pyrv_Knase-like_insert_dom_sf"/>
</dbReference>
<dbReference type="Gene3D" id="3.40.1380.20">
    <property type="entry name" value="Pyruvate kinase, C-terminal domain"/>
    <property type="match status" value="1"/>
</dbReference>
<keyword evidence="8 14" id="KW-0418">Kinase</keyword>
<dbReference type="Gene3D" id="2.40.33.10">
    <property type="entry name" value="PK beta-barrel domain-like"/>
    <property type="match status" value="1"/>
</dbReference>
<evidence type="ECO:0000256" key="9">
    <source>
        <dbReference type="ARBA" id="ARBA00022840"/>
    </source>
</evidence>
<proteinExistence type="inferred from homology"/>
<dbReference type="InterPro" id="IPR036918">
    <property type="entry name" value="Pyrv_Knase_C_sf"/>
</dbReference>
<dbReference type="GO" id="GO:0016301">
    <property type="term" value="F:kinase activity"/>
    <property type="evidence" value="ECO:0007669"/>
    <property type="project" value="UniProtKB-KW"/>
</dbReference>
<dbReference type="PRINTS" id="PR01050">
    <property type="entry name" value="PYRUVTKNASE"/>
</dbReference>
<dbReference type="GO" id="GO:0000287">
    <property type="term" value="F:magnesium ion binding"/>
    <property type="evidence" value="ECO:0007669"/>
    <property type="project" value="UniProtKB-UniRule"/>
</dbReference>
<comment type="caution">
    <text evidence="17">The sequence shown here is derived from an EMBL/GenBank/DDBJ whole genome shotgun (WGS) entry which is preliminary data.</text>
</comment>
<dbReference type="NCBIfam" id="NF004978">
    <property type="entry name" value="PRK06354.1"/>
    <property type="match status" value="1"/>
</dbReference>
<evidence type="ECO:0000256" key="6">
    <source>
        <dbReference type="ARBA" id="ARBA00022723"/>
    </source>
</evidence>
<feature type="domain" description="Pyruvate kinase C-terminal" evidence="16">
    <location>
        <begin position="333"/>
        <end position="444"/>
    </location>
</feature>
<evidence type="ECO:0000256" key="12">
    <source>
        <dbReference type="ARBA" id="ARBA00023317"/>
    </source>
</evidence>
<sequence>MLEKLWHTGVDVFRLNMSHGDHADKADIVARIRAIEKKIKRPIAIMADLQGPKLRIATFAEGSILLKKGQRFTLDLVDEPGDGKRVYLPHAEIIEVLEPGMQVLLDDGKIRLEVIERRDQAIVTRVQVGGTLSNRKGVNVPDAVLPMAALTPKDLRDLDFALDQNVDWVALSFVQRPEDVAEAKKIVAGRAGVLAKIEKPSAVDRIEAIVELADAVMVARGDLGVELPVEDVPGAQRKIIRAAREMGKPVVVATQMLESMIKSPVPTRAEVSDVANAVHDGADAIMLSAESAVGDYPIEAVTVMAKVAVKEEGDRGKNRPLANVFTPHATAEDAISAAARQVSETVGAKAIVTFTSSGATALRAARERPSVPIMALTPNERVARRLCIVWGLFAVKTRDVDSFEEMYQKAKRMALRYKFVSGGDRIAITAGVPFGTPGATNVLHLAWISGDELKGWE</sequence>
<dbReference type="EMBL" id="BKCN01000016">
    <property type="protein sequence ID" value="GER04988.1"/>
    <property type="molecule type" value="Genomic_DNA"/>
</dbReference>
<feature type="domain" description="Pyruvate kinase barrel" evidence="15">
    <location>
        <begin position="1"/>
        <end position="301"/>
    </location>
</feature>
<evidence type="ECO:0000313" key="17">
    <source>
        <dbReference type="EMBL" id="GER04988.1"/>
    </source>
</evidence>
<dbReference type="UniPathway" id="UPA00109">
    <property type="reaction ID" value="UER00188"/>
</dbReference>
<comment type="cofactor">
    <cofactor evidence="1">
        <name>K(+)</name>
        <dbReference type="ChEBI" id="CHEBI:29103"/>
    </cofactor>
</comment>
<dbReference type="Pfam" id="PF00224">
    <property type="entry name" value="PK"/>
    <property type="match status" value="1"/>
</dbReference>
<evidence type="ECO:0000256" key="10">
    <source>
        <dbReference type="ARBA" id="ARBA00022842"/>
    </source>
</evidence>
<dbReference type="Gene3D" id="3.20.20.60">
    <property type="entry name" value="Phosphoenolpyruvate-binding domains"/>
    <property type="match status" value="1"/>
</dbReference>
<evidence type="ECO:0000256" key="14">
    <source>
        <dbReference type="RuleBase" id="RU000504"/>
    </source>
</evidence>
<evidence type="ECO:0000256" key="1">
    <source>
        <dbReference type="ARBA" id="ARBA00001958"/>
    </source>
</evidence>
<comment type="pathway">
    <text evidence="2 14">Carbohydrate degradation; glycolysis; pyruvate from D-glyceraldehyde 3-phosphate: step 5/5.</text>
</comment>
<dbReference type="GO" id="GO:0030955">
    <property type="term" value="F:potassium ion binding"/>
    <property type="evidence" value="ECO:0007669"/>
    <property type="project" value="UniProtKB-UniRule"/>
</dbReference>
<keyword evidence="10 14" id="KW-0460">Magnesium</keyword>